<keyword evidence="1" id="KW-0677">Repeat</keyword>
<dbReference type="InterPro" id="IPR051685">
    <property type="entry name" value="Ycf3/AcsC/BcsC/TPR_MFPF"/>
</dbReference>
<dbReference type="AlphaFoldDB" id="A0A1H9R526"/>
<dbReference type="InterPro" id="IPR013105">
    <property type="entry name" value="TPR_2"/>
</dbReference>
<evidence type="ECO:0000256" key="3">
    <source>
        <dbReference type="PROSITE-ProRule" id="PRU00339"/>
    </source>
</evidence>
<dbReference type="SMART" id="SM00028">
    <property type="entry name" value="TPR"/>
    <property type="match status" value="8"/>
</dbReference>
<sequence>MPIWRSTCLASTVALGLVAAPVQAEVAPGAYLAARQALSMSEFAQATDYFSQAMVADPDNPMLLENALTAFVSLGQIESARDISRRMIQTGADSQLANMVLLGADAKSGDWENVLEDLDAGQSVGPLFDDLLRGWTLIGEGRVSDALEQFDSVIEQDGVSAFGLYHKALALASVGDLEGAAEIMSGDENDAMRLNRSGIVAYAQVLSQLDRNDDAIALLDEGFGGDLDPALAQLRARLADGERVPVSAIRDATDGVAEIYMSIAGALGGETSNGYILLYVRMAQYLRPDLTEATLMAAGLLERLGQYDQAIAAYRRVSRDDPAFAAAEMGRAEALRSAGRDDAAIEVMQQLSELQPDNPAIHTALGDALRQLERYEEAATAYDAAIAQFDSPAEPQWVVYFARAIAYERTDRWDEAEADFRTALELNPKQPQVLNYLGYSYVEMGENLDEALTMIEEAVAARPDSGYITDSLGWAYYRLGRFQEAVEPMEKAVSLVPVDPVINDHLGDVYWAVGRKLEARFQWSRALSFIDDDTSTDADPDRIRRKLEVGLDKVLEEEGEEPLDMARDGG</sequence>
<dbReference type="Pfam" id="PF07719">
    <property type="entry name" value="TPR_2"/>
    <property type="match status" value="1"/>
</dbReference>
<dbReference type="InterPro" id="IPR019734">
    <property type="entry name" value="TPR_rpt"/>
</dbReference>
<keyword evidence="2 3" id="KW-0802">TPR repeat</keyword>
<accession>A0A1H9R526</accession>
<protein>
    <submittedName>
        <fullName evidence="5">Flp pilus assembly protein TadD, contains TPR repeats</fullName>
    </submittedName>
</protein>
<dbReference type="Proteomes" id="UP000198885">
    <property type="component" value="Unassembled WGS sequence"/>
</dbReference>
<dbReference type="RefSeq" id="WP_092689473.1">
    <property type="nucleotide sequence ID" value="NZ_FOGU01000002.1"/>
</dbReference>
<proteinExistence type="predicted"/>
<feature type="repeat" description="TPR" evidence="3">
    <location>
        <begin position="466"/>
        <end position="499"/>
    </location>
</feature>
<reference evidence="5 6" key="1">
    <citation type="submission" date="2016-10" db="EMBL/GenBank/DDBJ databases">
        <authorList>
            <person name="de Groot N.N."/>
        </authorList>
    </citation>
    <scope>NUCLEOTIDE SEQUENCE [LARGE SCALE GENOMIC DNA]</scope>
    <source>
        <strain evidence="5 6">DSM 23042</strain>
    </source>
</reference>
<dbReference type="Pfam" id="PF14559">
    <property type="entry name" value="TPR_19"/>
    <property type="match status" value="1"/>
</dbReference>
<dbReference type="Gene3D" id="1.25.40.10">
    <property type="entry name" value="Tetratricopeptide repeat domain"/>
    <property type="match status" value="2"/>
</dbReference>
<evidence type="ECO:0000256" key="2">
    <source>
        <dbReference type="ARBA" id="ARBA00022803"/>
    </source>
</evidence>
<dbReference type="PANTHER" id="PTHR44943:SF5">
    <property type="entry name" value="BLL7697 PROTEIN"/>
    <property type="match status" value="1"/>
</dbReference>
<feature type="signal peptide" evidence="4">
    <location>
        <begin position="1"/>
        <end position="24"/>
    </location>
</feature>
<evidence type="ECO:0000256" key="1">
    <source>
        <dbReference type="ARBA" id="ARBA00022737"/>
    </source>
</evidence>
<keyword evidence="6" id="KW-1185">Reference proteome</keyword>
<organism evidence="5 6">
    <name type="scientific">Tranquillimonas rosea</name>
    <dbReference type="NCBI Taxonomy" id="641238"/>
    <lineage>
        <taxon>Bacteria</taxon>
        <taxon>Pseudomonadati</taxon>
        <taxon>Pseudomonadota</taxon>
        <taxon>Alphaproteobacteria</taxon>
        <taxon>Rhodobacterales</taxon>
        <taxon>Roseobacteraceae</taxon>
        <taxon>Tranquillimonas</taxon>
    </lineage>
</organism>
<dbReference type="Pfam" id="PF13432">
    <property type="entry name" value="TPR_16"/>
    <property type="match status" value="2"/>
</dbReference>
<dbReference type="OrthoDB" id="9766710at2"/>
<feature type="repeat" description="TPR" evidence="3">
    <location>
        <begin position="397"/>
        <end position="430"/>
    </location>
</feature>
<evidence type="ECO:0000313" key="5">
    <source>
        <dbReference type="EMBL" id="SER67832.1"/>
    </source>
</evidence>
<gene>
    <name evidence="5" type="ORF">SAMN04490244_102131</name>
</gene>
<dbReference type="PROSITE" id="PS50005">
    <property type="entry name" value="TPR"/>
    <property type="match status" value="2"/>
</dbReference>
<evidence type="ECO:0000313" key="6">
    <source>
        <dbReference type="Proteomes" id="UP000198885"/>
    </source>
</evidence>
<dbReference type="InterPro" id="IPR011990">
    <property type="entry name" value="TPR-like_helical_dom_sf"/>
</dbReference>
<dbReference type="EMBL" id="FOGU01000002">
    <property type="protein sequence ID" value="SER67832.1"/>
    <property type="molecule type" value="Genomic_DNA"/>
</dbReference>
<name>A0A1H9R526_9RHOB</name>
<dbReference type="PANTHER" id="PTHR44943">
    <property type="entry name" value="CELLULOSE SYNTHASE OPERON PROTEIN C"/>
    <property type="match status" value="1"/>
</dbReference>
<dbReference type="SUPFAM" id="SSF48452">
    <property type="entry name" value="TPR-like"/>
    <property type="match status" value="3"/>
</dbReference>
<keyword evidence="4" id="KW-0732">Signal</keyword>
<dbReference type="STRING" id="641238.SAMN04490244_102131"/>
<feature type="chain" id="PRO_5011577195" evidence="4">
    <location>
        <begin position="25"/>
        <end position="570"/>
    </location>
</feature>
<evidence type="ECO:0000256" key="4">
    <source>
        <dbReference type="SAM" id="SignalP"/>
    </source>
</evidence>